<feature type="compositionally biased region" description="Low complexity" evidence="1">
    <location>
        <begin position="312"/>
        <end position="345"/>
    </location>
</feature>
<gene>
    <name evidence="2" type="ORF">GHT06_018885</name>
</gene>
<dbReference type="PANTHER" id="PTHR46940">
    <property type="entry name" value="NKAP DOMAIN-CONTAINING 1"/>
    <property type="match status" value="1"/>
</dbReference>
<evidence type="ECO:0000313" key="3">
    <source>
        <dbReference type="Proteomes" id="UP000820818"/>
    </source>
</evidence>
<proteinExistence type="predicted"/>
<feature type="compositionally biased region" description="Basic residues" evidence="1">
    <location>
        <begin position="116"/>
        <end position="137"/>
    </location>
</feature>
<feature type="region of interest" description="Disordered" evidence="1">
    <location>
        <begin position="519"/>
        <end position="558"/>
    </location>
</feature>
<protein>
    <submittedName>
        <fullName evidence="2">Uncharacterized protein</fullName>
    </submittedName>
</protein>
<keyword evidence="3" id="KW-1185">Reference proteome</keyword>
<accession>A0AAD5KMY7</accession>
<feature type="compositionally biased region" description="Basic and acidic residues" evidence="1">
    <location>
        <begin position="214"/>
        <end position="234"/>
    </location>
</feature>
<dbReference type="PANTHER" id="PTHR46940:SF1">
    <property type="entry name" value="NKAP DOMAIN CONTAINING 1"/>
    <property type="match status" value="1"/>
</dbReference>
<dbReference type="Proteomes" id="UP000820818">
    <property type="component" value="Linkage Group LG7"/>
</dbReference>
<feature type="compositionally biased region" description="Low complexity" evidence="1">
    <location>
        <begin position="23"/>
        <end position="39"/>
    </location>
</feature>
<feature type="compositionally biased region" description="Basic and acidic residues" evidence="1">
    <location>
        <begin position="368"/>
        <end position="381"/>
    </location>
</feature>
<organism evidence="2 3">
    <name type="scientific">Daphnia sinensis</name>
    <dbReference type="NCBI Taxonomy" id="1820382"/>
    <lineage>
        <taxon>Eukaryota</taxon>
        <taxon>Metazoa</taxon>
        <taxon>Ecdysozoa</taxon>
        <taxon>Arthropoda</taxon>
        <taxon>Crustacea</taxon>
        <taxon>Branchiopoda</taxon>
        <taxon>Diplostraca</taxon>
        <taxon>Cladocera</taxon>
        <taxon>Anomopoda</taxon>
        <taxon>Daphniidae</taxon>
        <taxon>Daphnia</taxon>
        <taxon>Daphnia similis group</taxon>
    </lineage>
</organism>
<feature type="compositionally biased region" description="Basic and acidic residues" evidence="1">
    <location>
        <begin position="138"/>
        <end position="156"/>
    </location>
</feature>
<evidence type="ECO:0000313" key="2">
    <source>
        <dbReference type="EMBL" id="KAI9556311.1"/>
    </source>
</evidence>
<feature type="compositionally biased region" description="Low complexity" evidence="1">
    <location>
        <begin position="242"/>
        <end position="252"/>
    </location>
</feature>
<comment type="caution">
    <text evidence="2">The sequence shown here is derived from an EMBL/GenBank/DDBJ whole genome shotgun (WGS) entry which is preliminary data.</text>
</comment>
<dbReference type="AlphaFoldDB" id="A0AAD5KMY7"/>
<reference evidence="2 3" key="1">
    <citation type="submission" date="2022-05" db="EMBL/GenBank/DDBJ databases">
        <title>A multi-omics perspective on studying reproductive biology in Daphnia sinensis.</title>
        <authorList>
            <person name="Jia J."/>
        </authorList>
    </citation>
    <scope>NUCLEOTIDE SEQUENCE [LARGE SCALE GENOMIC DNA]</scope>
    <source>
        <strain evidence="2 3">WSL</strain>
    </source>
</reference>
<feature type="compositionally biased region" description="Basic and acidic residues" evidence="1">
    <location>
        <begin position="7"/>
        <end position="21"/>
    </location>
</feature>
<feature type="compositionally biased region" description="Basic and acidic residues" evidence="1">
    <location>
        <begin position="53"/>
        <end position="80"/>
    </location>
</feature>
<feature type="compositionally biased region" description="Basic residues" evidence="1">
    <location>
        <begin position="532"/>
        <end position="542"/>
    </location>
</feature>
<sequence>MGSPRRAQRDQDNRVDIKDRLQALAKASTRTKKSTSSTSERNATKSQNNSQLGKDHGKNNKITNRKDSMERVMERARTEGGNRWTKKLLDEEAKDPDRWGHSGFKEMYKNELGISRNRRSRSRQKTIPRRSKSRERVHKSESGRRTSDRERSDGGGHRKIVRPQVKRSFSSSDRSPNSDVKRRSDSSKRPSNGASHERKSVAEKSLKTIANRVSKLEVNKKPVDRRRETEPRKDRFVKKGSPMRSRSRSPARYSEKTTILPKRHTINAGSKAKNSTRRGPVSPPERGRSHSGSPGRSSASPVIRRQKRLSDDGSSCSSSSLSHSSFSRSSSSSSSTSGSSTSSSSKETAYRKGSALKPRSPPAPPRLKAKEQFKPGEERHATKQSFVPKGAKRSITTTSIVASPLKKRRTARRDTDSSSNESSSGTEDEDVEDGEEEEEGEDVTESPNTATEPQSSNVSSRLSLSERFGKLAQLSSQRRNLELVQLRIVAPVGGAATTEKNVSIDESSAAPVISNAKAAREHSVEPLQQPHVSHHAHHHHQIKTNPPPEEPIRKDERTRDDRWRDWHERYDQYRHVQPPRQLPRDWDDIRVRHKYYTDRGYFGHDMTLEELSRWEAWWHRYQLWRRGYEHAWVKTHGPHVPIEYPDWTNYRSTNSRREVAPPVSTSSSIRSRLGWRR</sequence>
<feature type="compositionally biased region" description="Basic and acidic residues" evidence="1">
    <location>
        <begin position="195"/>
        <end position="206"/>
    </location>
</feature>
<dbReference type="Pfam" id="PF15692">
    <property type="entry name" value="NKAP"/>
    <property type="match status" value="1"/>
</dbReference>
<dbReference type="EMBL" id="WJBH02000007">
    <property type="protein sequence ID" value="KAI9556311.1"/>
    <property type="molecule type" value="Genomic_DNA"/>
</dbReference>
<feature type="compositionally biased region" description="Basic and acidic residues" evidence="1">
    <location>
        <begin position="87"/>
        <end position="109"/>
    </location>
</feature>
<feature type="compositionally biased region" description="Low complexity" evidence="1">
    <location>
        <begin position="167"/>
        <end position="178"/>
    </location>
</feature>
<feature type="compositionally biased region" description="Acidic residues" evidence="1">
    <location>
        <begin position="426"/>
        <end position="444"/>
    </location>
</feature>
<feature type="compositionally biased region" description="Polar residues" evidence="1">
    <location>
        <begin position="40"/>
        <end position="52"/>
    </location>
</feature>
<feature type="region of interest" description="Disordered" evidence="1">
    <location>
        <begin position="1"/>
        <end position="462"/>
    </location>
</feature>
<name>A0AAD5KMY7_9CRUS</name>
<dbReference type="InterPro" id="IPR043407">
    <property type="entry name" value="Nkap_D1"/>
</dbReference>
<feature type="compositionally biased region" description="Basic and acidic residues" evidence="1">
    <location>
        <begin position="179"/>
        <end position="188"/>
    </location>
</feature>
<feature type="compositionally biased region" description="Low complexity" evidence="1">
    <location>
        <begin position="290"/>
        <end position="301"/>
    </location>
</feature>
<evidence type="ECO:0000256" key="1">
    <source>
        <dbReference type="SAM" id="MobiDB-lite"/>
    </source>
</evidence>